<dbReference type="GO" id="GO:0003677">
    <property type="term" value="F:DNA binding"/>
    <property type="evidence" value="ECO:0007669"/>
    <property type="project" value="InterPro"/>
</dbReference>
<dbReference type="Gene3D" id="3.40.50.150">
    <property type="entry name" value="Vaccinia Virus protein VP39"/>
    <property type="match status" value="1"/>
</dbReference>
<evidence type="ECO:0000313" key="6">
    <source>
        <dbReference type="EMBL" id="AMK16312.1"/>
    </source>
</evidence>
<evidence type="ECO:0000256" key="2">
    <source>
        <dbReference type="ARBA" id="ARBA00022603"/>
    </source>
</evidence>
<dbReference type="GeneID" id="28490066"/>
<keyword evidence="4" id="KW-0680">Restriction system</keyword>
<dbReference type="REBASE" id="140408">
    <property type="entry name" value="M.MolYLM1ORF1757P"/>
</dbReference>
<dbReference type="InterPro" id="IPR002052">
    <property type="entry name" value="DNA_methylase_N6_adenine_CS"/>
</dbReference>
<keyword evidence="7" id="KW-1185">Reference proteome</keyword>
<dbReference type="PROSITE" id="PS00092">
    <property type="entry name" value="N6_MTASE"/>
    <property type="match status" value="1"/>
</dbReference>
<evidence type="ECO:0000256" key="4">
    <source>
        <dbReference type="RuleBase" id="RU362026"/>
    </source>
</evidence>
<dbReference type="Proteomes" id="UP000066376">
    <property type="component" value="Chromosome"/>
</dbReference>
<evidence type="ECO:0000313" key="7">
    <source>
        <dbReference type="Proteomes" id="UP000066376"/>
    </source>
</evidence>
<protein>
    <recommendedName>
        <fullName evidence="4">Type II methyltransferase</fullName>
        <ecNumber evidence="4">2.1.1.113</ecNumber>
    </recommendedName>
    <alternativeName>
        <fullName evidence="4">N-4 cytosine-specific methyltransferase</fullName>
    </alternativeName>
</protein>
<dbReference type="GO" id="GO:0008170">
    <property type="term" value="F:N-methyltransferase activity"/>
    <property type="evidence" value="ECO:0007669"/>
    <property type="project" value="InterPro"/>
</dbReference>
<sequence length="379" mass="43961">MKIETVKITELISPDYNPRYITPEDMEKLENSLKEFGYVDPLIVNKHNNHIVGGNQRYNALKNMGYNEVDVIFINEPSLEREKALNVALNKISGDFDLPKLEKVFQELKLKGLDLTLTGFDTLELNELNLNLNLNTEEETTDDIIVEEDYEIPDKEEIEVNVKHGEIYSLGNHRLMCGDSTIEEDVQKLMNNTKADLVFTDPPYDLEDNYSTLIFKNAKANAEIFIMTNERKLAHIIVKYDKYFRRLFAVDFKVARLINSNAPMTQVDFIGHFRKEPPTTFNNLNDHFTTLIESPKTSKTQEHNFNHKHCKNITLPLEFIKHFSNEKENILDLFGGSGSTLIACEQTNRNCYMMELDHYYCQVIINRWESFTGEKAVKL</sequence>
<keyword evidence="3" id="KW-0808">Transferase</keyword>
<dbReference type="PIRSF" id="PIRSF036758">
    <property type="entry name" value="Aden_M_ParB"/>
    <property type="match status" value="1"/>
</dbReference>
<dbReference type="PRINTS" id="PR00508">
    <property type="entry name" value="S21N4MTFRASE"/>
</dbReference>
<comment type="similarity">
    <text evidence="1 4">Belongs to the N(4)/N(6)-methyltransferase family.</text>
</comment>
<evidence type="ECO:0000256" key="3">
    <source>
        <dbReference type="ARBA" id="ARBA00022679"/>
    </source>
</evidence>
<dbReference type="GO" id="GO:0015667">
    <property type="term" value="F:site-specific DNA-methyltransferase (cytosine-N4-specific) activity"/>
    <property type="evidence" value="ECO:0007669"/>
    <property type="project" value="UniProtKB-EC"/>
</dbReference>
<keyword evidence="2 4" id="KW-0489">Methyltransferase</keyword>
<comment type="catalytic activity">
    <reaction evidence="4">
        <text>a 2'-deoxycytidine in DNA + S-adenosyl-L-methionine = an N(4)-methyl-2'-deoxycytidine in DNA + S-adenosyl-L-homocysteine + H(+)</text>
        <dbReference type="Rhea" id="RHEA:16857"/>
        <dbReference type="Rhea" id="RHEA-COMP:11369"/>
        <dbReference type="Rhea" id="RHEA-COMP:13674"/>
        <dbReference type="ChEBI" id="CHEBI:15378"/>
        <dbReference type="ChEBI" id="CHEBI:57856"/>
        <dbReference type="ChEBI" id="CHEBI:59789"/>
        <dbReference type="ChEBI" id="CHEBI:85452"/>
        <dbReference type="ChEBI" id="CHEBI:137933"/>
        <dbReference type="EC" id="2.1.1.113"/>
    </reaction>
</comment>
<dbReference type="InterPro" id="IPR001091">
    <property type="entry name" value="RM_Methyltransferase"/>
</dbReference>
<evidence type="ECO:0000256" key="1">
    <source>
        <dbReference type="ARBA" id="ARBA00006594"/>
    </source>
</evidence>
<proteinExistence type="inferred from homology"/>
<dbReference type="PATRIC" id="fig|294671.3.peg.1826"/>
<dbReference type="STRING" id="294671.YLM1_1757"/>
<dbReference type="InterPro" id="IPR036086">
    <property type="entry name" value="ParB/Sulfiredoxin_sf"/>
</dbReference>
<dbReference type="CDD" id="cd16401">
    <property type="entry name" value="ParB_N_like_MT"/>
    <property type="match status" value="1"/>
</dbReference>
<dbReference type="InterPro" id="IPR003115">
    <property type="entry name" value="ParB_N"/>
</dbReference>
<dbReference type="EMBL" id="CP014265">
    <property type="protein sequence ID" value="AMK16312.1"/>
    <property type="molecule type" value="Genomic_DNA"/>
</dbReference>
<dbReference type="SMART" id="SM00470">
    <property type="entry name" value="ParB"/>
    <property type="match status" value="1"/>
</dbReference>
<evidence type="ECO:0000259" key="5">
    <source>
        <dbReference type="SMART" id="SM00470"/>
    </source>
</evidence>
<organism evidence="6 7">
    <name type="scientific">Methanobrevibacter olleyae</name>
    <dbReference type="NCBI Taxonomy" id="294671"/>
    <lineage>
        <taxon>Archaea</taxon>
        <taxon>Methanobacteriati</taxon>
        <taxon>Methanobacteriota</taxon>
        <taxon>Methanomada group</taxon>
        <taxon>Methanobacteria</taxon>
        <taxon>Methanobacteriales</taxon>
        <taxon>Methanobacteriaceae</taxon>
        <taxon>Methanobrevibacter</taxon>
    </lineage>
</organism>
<dbReference type="SUPFAM" id="SSF110849">
    <property type="entry name" value="ParB/Sulfiredoxin"/>
    <property type="match status" value="1"/>
</dbReference>
<gene>
    <name evidence="6" type="ORF">YLM1_1757</name>
</gene>
<dbReference type="Gene3D" id="3.90.1530.10">
    <property type="entry name" value="Conserved hypothetical protein from pyrococcus furiosus pfu- 392566-001, ParB domain"/>
    <property type="match status" value="1"/>
</dbReference>
<dbReference type="InterPro" id="IPR002941">
    <property type="entry name" value="DNA_methylase_N4/N6"/>
</dbReference>
<dbReference type="RefSeq" id="WP_067148678.1">
    <property type="nucleotide sequence ID" value="NZ_CP014265.1"/>
</dbReference>
<dbReference type="InterPro" id="IPR015840">
    <property type="entry name" value="DNA_MeTrfase_ParB"/>
</dbReference>
<dbReference type="KEGG" id="mol:YLM1_1757"/>
<name>A0A126R2L1_METOL</name>
<dbReference type="AlphaFoldDB" id="A0A126R2L1"/>
<reference evidence="6 7" key="1">
    <citation type="journal article" date="2016" name="Genome Announc.">
        <title>Draft Genome Sequence of the Rumen Methanogen Methanobrevibacter olleyae YLM1.</title>
        <authorList>
            <person name="Kelly W.J."/>
            <person name="Li D."/>
            <person name="Lambie S.C."/>
            <person name="Cox F."/>
            <person name="Attwood G.T."/>
            <person name="Altermann E."/>
            <person name="Leahy S.C."/>
        </authorList>
    </citation>
    <scope>NUCLEOTIDE SEQUENCE [LARGE SCALE GENOMIC DNA]</scope>
    <source>
        <strain evidence="6 7">YLM1</strain>
    </source>
</reference>
<dbReference type="GO" id="GO:0009307">
    <property type="term" value="P:DNA restriction-modification system"/>
    <property type="evidence" value="ECO:0007669"/>
    <property type="project" value="UniProtKB-KW"/>
</dbReference>
<feature type="domain" description="ParB-like N-terminal" evidence="5">
    <location>
        <begin position="4"/>
        <end position="91"/>
    </location>
</feature>
<keyword evidence="4" id="KW-0949">S-adenosyl-L-methionine</keyword>
<dbReference type="Pfam" id="PF01555">
    <property type="entry name" value="N6_N4_Mtase"/>
    <property type="match status" value="1"/>
</dbReference>
<dbReference type="InterPro" id="IPR029063">
    <property type="entry name" value="SAM-dependent_MTases_sf"/>
</dbReference>
<accession>A0A126R2L1</accession>
<dbReference type="Pfam" id="PF02195">
    <property type="entry name" value="ParB_N"/>
    <property type="match status" value="1"/>
</dbReference>
<reference evidence="7" key="2">
    <citation type="submission" date="2016-02" db="EMBL/GenBank/DDBJ databases">
        <title>The draft genome sequence of the rumen methanogen Methanobrevibacter olleyae YLM1.</title>
        <authorList>
            <consortium name="New Zealand Agricultural Greenhouse Gas Research Centre/Pastoral Greenhouse Gas Research Consortium"/>
            <person name="Kelly W.J."/>
            <person name="Li D."/>
            <person name="Lambie S.C."/>
            <person name="Attwood G.T."/>
            <person name="Altermann E."/>
            <person name="Leahy S.C."/>
        </authorList>
    </citation>
    <scope>NUCLEOTIDE SEQUENCE [LARGE SCALE GENOMIC DNA]</scope>
    <source>
        <strain evidence="7">YLM1</strain>
    </source>
</reference>
<dbReference type="EC" id="2.1.1.113" evidence="4"/>
<dbReference type="GO" id="GO:0032259">
    <property type="term" value="P:methylation"/>
    <property type="evidence" value="ECO:0007669"/>
    <property type="project" value="UniProtKB-KW"/>
</dbReference>
<dbReference type="SUPFAM" id="SSF53335">
    <property type="entry name" value="S-adenosyl-L-methionine-dependent methyltransferases"/>
    <property type="match status" value="1"/>
</dbReference>